<feature type="transmembrane region" description="Helical" evidence="1">
    <location>
        <begin position="158"/>
        <end position="180"/>
    </location>
</feature>
<dbReference type="AlphaFoldDB" id="A0AAF0YEF1"/>
<evidence type="ECO:0000313" key="3">
    <source>
        <dbReference type="EMBL" id="WOO82996.1"/>
    </source>
</evidence>
<evidence type="ECO:0000313" key="4">
    <source>
        <dbReference type="Proteomes" id="UP000827549"/>
    </source>
</evidence>
<accession>A0AAF0YEF1</accession>
<evidence type="ECO:0000256" key="1">
    <source>
        <dbReference type="SAM" id="Phobius"/>
    </source>
</evidence>
<keyword evidence="1" id="KW-0812">Transmembrane</keyword>
<dbReference type="RefSeq" id="XP_062629028.1">
    <property type="nucleotide sequence ID" value="XM_062773044.1"/>
</dbReference>
<feature type="chain" id="PRO_5042283920" description="Extracellular membrane protein CFEM domain-containing protein" evidence="2">
    <location>
        <begin position="21"/>
        <end position="181"/>
    </location>
</feature>
<sequence length="181" mass="17369">MYPATALIAAIALSASSVSAFSSGCQDECTAFWALSCPTNDQTCLSTYCSSKSYDLYEGCFACWDANPDVNSKTTEKSLIYEYICNLVDLCNLRKSPIPGPAPSNIGCAGGAGTAAATGASTGGSSAGGGGGGAAVVSSTTAAGSGGAASPSASKKSAAGLAASVGAAVFVGAGIAAAVYA</sequence>
<feature type="signal peptide" evidence="2">
    <location>
        <begin position="1"/>
        <end position="20"/>
    </location>
</feature>
<keyword evidence="1" id="KW-0472">Membrane</keyword>
<proteinExistence type="predicted"/>
<gene>
    <name evidence="3" type="ORF">LOC62_04G006474</name>
</gene>
<dbReference type="GeneID" id="87809696"/>
<organism evidence="3 4">
    <name type="scientific">Vanrija pseudolonga</name>
    <dbReference type="NCBI Taxonomy" id="143232"/>
    <lineage>
        <taxon>Eukaryota</taxon>
        <taxon>Fungi</taxon>
        <taxon>Dikarya</taxon>
        <taxon>Basidiomycota</taxon>
        <taxon>Agaricomycotina</taxon>
        <taxon>Tremellomycetes</taxon>
        <taxon>Trichosporonales</taxon>
        <taxon>Trichosporonaceae</taxon>
        <taxon>Vanrija</taxon>
    </lineage>
</organism>
<dbReference type="EMBL" id="CP086717">
    <property type="protein sequence ID" value="WOO82996.1"/>
    <property type="molecule type" value="Genomic_DNA"/>
</dbReference>
<dbReference type="Proteomes" id="UP000827549">
    <property type="component" value="Chromosome 4"/>
</dbReference>
<evidence type="ECO:0000256" key="2">
    <source>
        <dbReference type="SAM" id="SignalP"/>
    </source>
</evidence>
<keyword evidence="1" id="KW-1133">Transmembrane helix</keyword>
<reference evidence="3" key="1">
    <citation type="submission" date="2023-10" db="EMBL/GenBank/DDBJ databases">
        <authorList>
            <person name="Noh H."/>
        </authorList>
    </citation>
    <scope>NUCLEOTIDE SEQUENCE</scope>
    <source>
        <strain evidence="3">DUCC4014</strain>
    </source>
</reference>
<keyword evidence="4" id="KW-1185">Reference proteome</keyword>
<protein>
    <recommendedName>
        <fullName evidence="5">Extracellular membrane protein CFEM domain-containing protein</fullName>
    </recommendedName>
</protein>
<keyword evidence="2" id="KW-0732">Signal</keyword>
<evidence type="ECO:0008006" key="5">
    <source>
        <dbReference type="Google" id="ProtNLM"/>
    </source>
</evidence>
<name>A0AAF0YEF1_9TREE</name>